<keyword evidence="2" id="KW-1185">Reference proteome</keyword>
<organism evidence="1 2">
    <name type="scientific">Lophiotrema nucula</name>
    <dbReference type="NCBI Taxonomy" id="690887"/>
    <lineage>
        <taxon>Eukaryota</taxon>
        <taxon>Fungi</taxon>
        <taxon>Dikarya</taxon>
        <taxon>Ascomycota</taxon>
        <taxon>Pezizomycotina</taxon>
        <taxon>Dothideomycetes</taxon>
        <taxon>Pleosporomycetidae</taxon>
        <taxon>Pleosporales</taxon>
        <taxon>Lophiotremataceae</taxon>
        <taxon>Lophiotrema</taxon>
    </lineage>
</organism>
<dbReference type="EMBL" id="ML977329">
    <property type="protein sequence ID" value="KAF2112946.1"/>
    <property type="molecule type" value="Genomic_DNA"/>
</dbReference>
<sequence length="185" mass="20349">MYDPSPDVSIVSAATSLMTTYRCFPPHLLSRQAPEHLQGDPVLLRASSLLQLQAFSTCRSPLSSRTRRQIGGNWAFLESMVACSSAQVGSTAPNLSSTLYLIRRNPHGQTLTVHGEAVVVPWSFPSCIISPLINRSAVESYQRSFQHVENNSRALSEADQLRGSGQNYSSSFDTPTLRNVRWLPG</sequence>
<accession>A0A6A5Z1K3</accession>
<dbReference type="Proteomes" id="UP000799770">
    <property type="component" value="Unassembled WGS sequence"/>
</dbReference>
<dbReference type="AlphaFoldDB" id="A0A6A5Z1K3"/>
<evidence type="ECO:0000313" key="1">
    <source>
        <dbReference type="EMBL" id="KAF2112946.1"/>
    </source>
</evidence>
<reference evidence="1" key="1">
    <citation type="journal article" date="2020" name="Stud. Mycol.">
        <title>101 Dothideomycetes genomes: a test case for predicting lifestyles and emergence of pathogens.</title>
        <authorList>
            <person name="Haridas S."/>
            <person name="Albert R."/>
            <person name="Binder M."/>
            <person name="Bloem J."/>
            <person name="Labutti K."/>
            <person name="Salamov A."/>
            <person name="Andreopoulos B."/>
            <person name="Baker S."/>
            <person name="Barry K."/>
            <person name="Bills G."/>
            <person name="Bluhm B."/>
            <person name="Cannon C."/>
            <person name="Castanera R."/>
            <person name="Culley D."/>
            <person name="Daum C."/>
            <person name="Ezra D."/>
            <person name="Gonzalez J."/>
            <person name="Henrissat B."/>
            <person name="Kuo A."/>
            <person name="Liang C."/>
            <person name="Lipzen A."/>
            <person name="Lutzoni F."/>
            <person name="Magnuson J."/>
            <person name="Mondo S."/>
            <person name="Nolan M."/>
            <person name="Ohm R."/>
            <person name="Pangilinan J."/>
            <person name="Park H.-J."/>
            <person name="Ramirez L."/>
            <person name="Alfaro M."/>
            <person name="Sun H."/>
            <person name="Tritt A."/>
            <person name="Yoshinaga Y."/>
            <person name="Zwiers L.-H."/>
            <person name="Turgeon B."/>
            <person name="Goodwin S."/>
            <person name="Spatafora J."/>
            <person name="Crous P."/>
            <person name="Grigoriev I."/>
        </authorList>
    </citation>
    <scope>NUCLEOTIDE SEQUENCE</scope>
    <source>
        <strain evidence="1">CBS 627.86</strain>
    </source>
</reference>
<name>A0A6A5Z1K3_9PLEO</name>
<evidence type="ECO:0000313" key="2">
    <source>
        <dbReference type="Proteomes" id="UP000799770"/>
    </source>
</evidence>
<protein>
    <submittedName>
        <fullName evidence="1">Uncharacterized protein</fullName>
    </submittedName>
</protein>
<gene>
    <name evidence="1" type="ORF">BDV96DRAFT_147361</name>
</gene>
<proteinExistence type="predicted"/>